<evidence type="ECO:0000313" key="1">
    <source>
        <dbReference type="EMBL" id="SVA95335.1"/>
    </source>
</evidence>
<protein>
    <submittedName>
        <fullName evidence="1">Uncharacterized protein</fullName>
    </submittedName>
</protein>
<accession>A0A382A1E5</accession>
<reference evidence="1" key="1">
    <citation type="submission" date="2018-05" db="EMBL/GenBank/DDBJ databases">
        <authorList>
            <person name="Lanie J.A."/>
            <person name="Ng W.-L."/>
            <person name="Kazmierczak K.M."/>
            <person name="Andrzejewski T.M."/>
            <person name="Davidsen T.M."/>
            <person name="Wayne K.J."/>
            <person name="Tettelin H."/>
            <person name="Glass J.I."/>
            <person name="Rusch D."/>
            <person name="Podicherti R."/>
            <person name="Tsui H.-C.T."/>
            <person name="Winkler M.E."/>
        </authorList>
    </citation>
    <scope>NUCLEOTIDE SEQUENCE</scope>
</reference>
<proteinExistence type="predicted"/>
<organism evidence="1">
    <name type="scientific">marine metagenome</name>
    <dbReference type="NCBI Taxonomy" id="408172"/>
    <lineage>
        <taxon>unclassified sequences</taxon>
        <taxon>metagenomes</taxon>
        <taxon>ecological metagenomes</taxon>
    </lineage>
</organism>
<dbReference type="EMBL" id="UINC01023518">
    <property type="protein sequence ID" value="SVA95335.1"/>
    <property type="molecule type" value="Genomic_DNA"/>
</dbReference>
<dbReference type="AlphaFoldDB" id="A0A382A1E5"/>
<sequence>MLDGKAKFYFQEPDRTVVQGIWEEGTLKKYTKSFDTEESWKKWKDEGSLDL</sequence>
<name>A0A382A1E5_9ZZZZ</name>
<gene>
    <name evidence="1" type="ORF">METZ01_LOCUS148189</name>
</gene>